<organism evidence="9 10">
    <name type="scientific">Aspergillus brasiliensis (strain CBS 101740 / IMI 381727 / IBT 21946)</name>
    <dbReference type="NCBI Taxonomy" id="767769"/>
    <lineage>
        <taxon>Eukaryota</taxon>
        <taxon>Fungi</taxon>
        <taxon>Dikarya</taxon>
        <taxon>Ascomycota</taxon>
        <taxon>Pezizomycotina</taxon>
        <taxon>Eurotiomycetes</taxon>
        <taxon>Eurotiomycetidae</taxon>
        <taxon>Eurotiales</taxon>
        <taxon>Aspergillaceae</taxon>
        <taxon>Aspergillus</taxon>
        <taxon>Aspergillus subgen. Circumdati</taxon>
    </lineage>
</organism>
<proteinExistence type="inferred from homology"/>
<protein>
    <recommendedName>
        <fullName evidence="8">Rhodopsin domain-containing protein</fullName>
    </recommendedName>
</protein>
<evidence type="ECO:0000256" key="3">
    <source>
        <dbReference type="ARBA" id="ARBA00022989"/>
    </source>
</evidence>
<dbReference type="OMA" id="DDYLCVF"/>
<evidence type="ECO:0000313" key="9">
    <source>
        <dbReference type="EMBL" id="OJJ75598.1"/>
    </source>
</evidence>
<dbReference type="Pfam" id="PF20684">
    <property type="entry name" value="Fung_rhodopsin"/>
    <property type="match status" value="1"/>
</dbReference>
<feature type="domain" description="Rhodopsin" evidence="8">
    <location>
        <begin position="54"/>
        <end position="296"/>
    </location>
</feature>
<dbReference type="PANTHER" id="PTHR33048">
    <property type="entry name" value="PTH11-LIKE INTEGRAL MEMBRANE PROTEIN (AFU_ORTHOLOGUE AFUA_5G11245)"/>
    <property type="match status" value="1"/>
</dbReference>
<feature type="transmembrane region" description="Helical" evidence="7">
    <location>
        <begin position="276"/>
        <end position="295"/>
    </location>
</feature>
<gene>
    <name evidence="9" type="ORF">ASPBRDRAFT_203363</name>
</gene>
<evidence type="ECO:0000313" key="10">
    <source>
        <dbReference type="Proteomes" id="UP000184499"/>
    </source>
</evidence>
<dbReference type="VEuPathDB" id="FungiDB:ASPBRDRAFT_203363"/>
<keyword evidence="3 7" id="KW-1133">Transmembrane helix</keyword>
<evidence type="ECO:0000256" key="2">
    <source>
        <dbReference type="ARBA" id="ARBA00022692"/>
    </source>
</evidence>
<feature type="transmembrane region" description="Helical" evidence="7">
    <location>
        <begin position="152"/>
        <end position="179"/>
    </location>
</feature>
<sequence length="399" mass="43702">MAAASATIDMSQVPAGTPPAGVTPNLYNNPPSLQSTIIGFAALFYILTTITVSLRLYSVSRSLQKVAADDVLCILAVICTFAYMGFLIHLSYAARHMWDVPLSWLYSDQKYWRLRLAQNLFNPLAFFFSRAPVFVLYRRLFDAPLHRNFSKACWAGLIAAFVLYIHTFILTAVVCAPRAGHSYLDMDTFDRCSKALPDAIVQGAGNILLDAYALILPQPIIWKLKLSRQKRLNIALVFGVGCIALLASCISMYYRVQLHVGSDTDWNEGAYDVTSILELNIAIICSCSPAVWRLIHGNNTRSAASRGIDSTPRRPPRLFFSSLTGSIAGLLGLSQNASKSGSSGGKSFGSSSSATPKDPFSQGSSDHSPEYLHSSSNLPRNAAHMEGYEMGQVHRNEMD</sequence>
<feature type="transmembrane region" description="Helical" evidence="7">
    <location>
        <begin position="37"/>
        <end position="59"/>
    </location>
</feature>
<evidence type="ECO:0000256" key="1">
    <source>
        <dbReference type="ARBA" id="ARBA00004141"/>
    </source>
</evidence>
<evidence type="ECO:0000256" key="6">
    <source>
        <dbReference type="SAM" id="MobiDB-lite"/>
    </source>
</evidence>
<keyword evidence="2 7" id="KW-0812">Transmembrane</keyword>
<dbReference type="AlphaFoldDB" id="A0A1L9UV37"/>
<keyword evidence="4 7" id="KW-0472">Membrane</keyword>
<evidence type="ECO:0000256" key="5">
    <source>
        <dbReference type="ARBA" id="ARBA00038359"/>
    </source>
</evidence>
<dbReference type="OrthoDB" id="5401779at2759"/>
<name>A0A1L9UV37_ASPBC</name>
<dbReference type="GeneID" id="93574150"/>
<comment type="subcellular location">
    <subcellularLocation>
        <location evidence="1">Membrane</location>
        <topology evidence="1">Multi-pass membrane protein</topology>
    </subcellularLocation>
</comment>
<feature type="transmembrane region" description="Helical" evidence="7">
    <location>
        <begin position="234"/>
        <end position="256"/>
    </location>
</feature>
<dbReference type="GO" id="GO:0016020">
    <property type="term" value="C:membrane"/>
    <property type="evidence" value="ECO:0007669"/>
    <property type="project" value="UniProtKB-SubCell"/>
</dbReference>
<feature type="region of interest" description="Disordered" evidence="6">
    <location>
        <begin position="341"/>
        <end position="399"/>
    </location>
</feature>
<dbReference type="InterPro" id="IPR049326">
    <property type="entry name" value="Rhodopsin_dom_fungi"/>
</dbReference>
<dbReference type="RefSeq" id="XP_067482845.1">
    <property type="nucleotide sequence ID" value="XM_067621662.1"/>
</dbReference>
<evidence type="ECO:0000259" key="8">
    <source>
        <dbReference type="Pfam" id="PF20684"/>
    </source>
</evidence>
<evidence type="ECO:0000256" key="7">
    <source>
        <dbReference type="SAM" id="Phobius"/>
    </source>
</evidence>
<dbReference type="STRING" id="767769.A0A1L9UV37"/>
<accession>A0A1L9UV37</accession>
<dbReference type="EMBL" id="KV878680">
    <property type="protein sequence ID" value="OJJ75598.1"/>
    <property type="molecule type" value="Genomic_DNA"/>
</dbReference>
<dbReference type="InterPro" id="IPR052337">
    <property type="entry name" value="SAT4-like"/>
</dbReference>
<evidence type="ECO:0000256" key="4">
    <source>
        <dbReference type="ARBA" id="ARBA00023136"/>
    </source>
</evidence>
<keyword evidence="10" id="KW-1185">Reference proteome</keyword>
<dbReference type="PANTHER" id="PTHR33048:SF158">
    <property type="entry name" value="MEMBRANE PROTEIN PTH11-LIKE, PUTATIVE-RELATED"/>
    <property type="match status" value="1"/>
</dbReference>
<reference evidence="10" key="1">
    <citation type="journal article" date="2017" name="Genome Biol.">
        <title>Comparative genomics reveals high biological diversity and specific adaptations in the industrially and medically important fungal genus Aspergillus.</title>
        <authorList>
            <person name="de Vries R.P."/>
            <person name="Riley R."/>
            <person name="Wiebenga A."/>
            <person name="Aguilar-Osorio G."/>
            <person name="Amillis S."/>
            <person name="Uchima C.A."/>
            <person name="Anderluh G."/>
            <person name="Asadollahi M."/>
            <person name="Askin M."/>
            <person name="Barry K."/>
            <person name="Battaglia E."/>
            <person name="Bayram O."/>
            <person name="Benocci T."/>
            <person name="Braus-Stromeyer S.A."/>
            <person name="Caldana C."/>
            <person name="Canovas D."/>
            <person name="Cerqueira G.C."/>
            <person name="Chen F."/>
            <person name="Chen W."/>
            <person name="Choi C."/>
            <person name="Clum A."/>
            <person name="Dos Santos R.A."/>
            <person name="Damasio A.R."/>
            <person name="Diallinas G."/>
            <person name="Emri T."/>
            <person name="Fekete E."/>
            <person name="Flipphi M."/>
            <person name="Freyberg S."/>
            <person name="Gallo A."/>
            <person name="Gournas C."/>
            <person name="Habgood R."/>
            <person name="Hainaut M."/>
            <person name="Harispe M.L."/>
            <person name="Henrissat B."/>
            <person name="Hilden K.S."/>
            <person name="Hope R."/>
            <person name="Hossain A."/>
            <person name="Karabika E."/>
            <person name="Karaffa L."/>
            <person name="Karanyi Z."/>
            <person name="Krasevec N."/>
            <person name="Kuo A."/>
            <person name="Kusch H."/>
            <person name="LaButti K."/>
            <person name="Lagendijk E.L."/>
            <person name="Lapidus A."/>
            <person name="Levasseur A."/>
            <person name="Lindquist E."/>
            <person name="Lipzen A."/>
            <person name="Logrieco A.F."/>
            <person name="MacCabe A."/>
            <person name="Maekelae M.R."/>
            <person name="Malavazi I."/>
            <person name="Melin P."/>
            <person name="Meyer V."/>
            <person name="Mielnichuk N."/>
            <person name="Miskei M."/>
            <person name="Molnar A.P."/>
            <person name="Mule G."/>
            <person name="Ngan C.Y."/>
            <person name="Orejas M."/>
            <person name="Orosz E."/>
            <person name="Ouedraogo J.P."/>
            <person name="Overkamp K.M."/>
            <person name="Park H.-S."/>
            <person name="Perrone G."/>
            <person name="Piumi F."/>
            <person name="Punt P.J."/>
            <person name="Ram A.F."/>
            <person name="Ramon A."/>
            <person name="Rauscher S."/>
            <person name="Record E."/>
            <person name="Riano-Pachon D.M."/>
            <person name="Robert V."/>
            <person name="Roehrig J."/>
            <person name="Ruller R."/>
            <person name="Salamov A."/>
            <person name="Salih N.S."/>
            <person name="Samson R.A."/>
            <person name="Sandor E."/>
            <person name="Sanguinetti M."/>
            <person name="Schuetze T."/>
            <person name="Sepcic K."/>
            <person name="Shelest E."/>
            <person name="Sherlock G."/>
            <person name="Sophianopoulou V."/>
            <person name="Squina F.M."/>
            <person name="Sun H."/>
            <person name="Susca A."/>
            <person name="Todd R.B."/>
            <person name="Tsang A."/>
            <person name="Unkles S.E."/>
            <person name="van de Wiele N."/>
            <person name="van Rossen-Uffink D."/>
            <person name="Oliveira J.V."/>
            <person name="Vesth T.C."/>
            <person name="Visser J."/>
            <person name="Yu J.-H."/>
            <person name="Zhou M."/>
            <person name="Andersen M.R."/>
            <person name="Archer D.B."/>
            <person name="Baker S.E."/>
            <person name="Benoit I."/>
            <person name="Brakhage A.A."/>
            <person name="Braus G.H."/>
            <person name="Fischer R."/>
            <person name="Frisvad J.C."/>
            <person name="Goldman G.H."/>
            <person name="Houbraken J."/>
            <person name="Oakley B."/>
            <person name="Pocsi I."/>
            <person name="Scazzocchio C."/>
            <person name="Seiboth B."/>
            <person name="vanKuyk P.A."/>
            <person name="Wortman J."/>
            <person name="Dyer P.S."/>
            <person name="Grigoriev I.V."/>
        </authorList>
    </citation>
    <scope>NUCLEOTIDE SEQUENCE [LARGE SCALE GENOMIC DNA]</scope>
    <source>
        <strain evidence="10">CBS 101740 / IMI 381727 / IBT 21946</strain>
    </source>
</reference>
<comment type="similarity">
    <text evidence="5">Belongs to the SAT4 family.</text>
</comment>
<dbReference type="Proteomes" id="UP000184499">
    <property type="component" value="Unassembled WGS sequence"/>
</dbReference>
<feature type="transmembrane region" description="Helical" evidence="7">
    <location>
        <begin position="71"/>
        <end position="94"/>
    </location>
</feature>